<keyword evidence="2" id="KW-1133">Transmembrane helix</keyword>
<dbReference type="InterPro" id="IPR036457">
    <property type="entry name" value="PPM-type-like_dom_sf"/>
</dbReference>
<dbReference type="EMBL" id="CP076133">
    <property type="protein sequence ID" value="QWG04809.1"/>
    <property type="molecule type" value="Genomic_DNA"/>
</dbReference>
<sequence>MFLKINYILLLLSIFCGSVSAKNANSPTNISVDVDYYVDEKHEVDISSIELTKFHNHTDDVLNFGNNKATIWCRFKLEDFRQNQVLHLKTALIENAELYIPVGKIDFDTKEAGYKKSFSSLEYQIPNIYFNIPDNFNPNRYFYLKIDATYLQFWTYVGTSSNYLEYIYRTSIADGIYYGIIIIMMLYNLIIYLTARDKNYLYYVLYVLATGLMVAHFQGHDAHLWGELKFIADRGPIWPAIGGFFSVLFAYNFLKIKSSFPIFNKVFYFLFALWGGSIISVLLGFNLVSSLMNQTSGLLCIITFTYTSIQLMSKGMKSAKLFLLAWGFYMTASVYFVLCGANIFEYTLLTDYAWQIGSTLEMLTLSFAVGQKINDLKKDKENLLLDQNKILEFKVNERTEELKSSNEELNTMIEQVYEQHSIIKKKNSDLNASISYAKRIQNSMLPTADDINKHVKDHFVIYNPKDVVSGDIYWFTHFKGMNFIAAIDCTGHGVPGAFVSMMAVNIIREVITLKYLSDPADILEAMNKEVETILNQESSKSREGMDMSICMWADGGVKLHYAGAKNPLYIARDNGIIDVIPGNKRAIGGEFGIRKKGDPFITHEVEITDDIKSFYIMSDGIQDQFGGPNDKKFTRKRLQNVIKMSAHHRLTNQKTILEKELKNWQGEQHQIDDQLLIGFLP</sequence>
<feature type="transmembrane region" description="Helical" evidence="2">
    <location>
        <begin position="200"/>
        <end position="217"/>
    </location>
</feature>
<feature type="domain" description="PPM-type phosphatase" evidence="4">
    <location>
        <begin position="484"/>
        <end position="677"/>
    </location>
</feature>
<dbReference type="Gene3D" id="3.60.40.10">
    <property type="entry name" value="PPM-type phosphatase domain"/>
    <property type="match status" value="1"/>
</dbReference>
<dbReference type="InterPro" id="IPR001932">
    <property type="entry name" value="PPM-type_phosphatase-like_dom"/>
</dbReference>
<feature type="signal peptide" evidence="3">
    <location>
        <begin position="1"/>
        <end position="21"/>
    </location>
</feature>
<evidence type="ECO:0000259" key="4">
    <source>
        <dbReference type="Pfam" id="PF07228"/>
    </source>
</evidence>
<name>A0AAX1NB72_9BACT</name>
<dbReference type="AlphaFoldDB" id="A0AAX1NB72"/>
<dbReference type="Gene3D" id="2.60.40.2380">
    <property type="match status" value="1"/>
</dbReference>
<organism evidence="7 8">
    <name type="scientific">Flammeovirga yaeyamensis</name>
    <dbReference type="NCBI Taxonomy" id="367791"/>
    <lineage>
        <taxon>Bacteria</taxon>
        <taxon>Pseudomonadati</taxon>
        <taxon>Bacteroidota</taxon>
        <taxon>Cytophagia</taxon>
        <taxon>Cytophagales</taxon>
        <taxon>Flammeovirgaceae</taxon>
        <taxon>Flammeovirga</taxon>
    </lineage>
</organism>
<protein>
    <submittedName>
        <fullName evidence="7">SpoIIE family protein phosphatase</fullName>
    </submittedName>
</protein>
<feature type="domain" description="7TM-DISM receptor extracellular" evidence="6">
    <location>
        <begin position="33"/>
        <end position="150"/>
    </location>
</feature>
<keyword evidence="3" id="KW-0732">Signal</keyword>
<dbReference type="PANTHER" id="PTHR43156:SF9">
    <property type="entry name" value="HAMP DOMAIN-CONTAINING PROTEIN"/>
    <property type="match status" value="1"/>
</dbReference>
<dbReference type="InterPro" id="IPR052016">
    <property type="entry name" value="Bact_Sigma-Reg"/>
</dbReference>
<keyword evidence="8" id="KW-1185">Reference proteome</keyword>
<feature type="transmembrane region" description="Helical" evidence="2">
    <location>
        <begin position="321"/>
        <end position="346"/>
    </location>
</feature>
<feature type="transmembrane region" description="Helical" evidence="2">
    <location>
        <begin position="175"/>
        <end position="193"/>
    </location>
</feature>
<evidence type="ECO:0000256" key="3">
    <source>
        <dbReference type="SAM" id="SignalP"/>
    </source>
</evidence>
<evidence type="ECO:0000313" key="7">
    <source>
        <dbReference type="EMBL" id="QWG04809.1"/>
    </source>
</evidence>
<evidence type="ECO:0000259" key="5">
    <source>
        <dbReference type="Pfam" id="PF07695"/>
    </source>
</evidence>
<evidence type="ECO:0000256" key="2">
    <source>
        <dbReference type="SAM" id="Phobius"/>
    </source>
</evidence>
<dbReference type="Pfam" id="PF07695">
    <property type="entry name" value="7TMR-DISM_7TM"/>
    <property type="match status" value="1"/>
</dbReference>
<proteinExistence type="predicted"/>
<dbReference type="PANTHER" id="PTHR43156">
    <property type="entry name" value="STAGE II SPORULATION PROTEIN E-RELATED"/>
    <property type="match status" value="1"/>
</dbReference>
<dbReference type="GO" id="GO:0016791">
    <property type="term" value="F:phosphatase activity"/>
    <property type="evidence" value="ECO:0007669"/>
    <property type="project" value="TreeGrafter"/>
</dbReference>
<dbReference type="KEGG" id="fya:KMW28_28340"/>
<dbReference type="InterPro" id="IPR011623">
    <property type="entry name" value="7TMR_DISM_rcpt_extracell_dom1"/>
</dbReference>
<evidence type="ECO:0000313" key="8">
    <source>
        <dbReference type="Proteomes" id="UP000678679"/>
    </source>
</evidence>
<accession>A0AAX1NB72</accession>
<gene>
    <name evidence="7" type="ORF">KMW28_28340</name>
</gene>
<feature type="transmembrane region" description="Helical" evidence="2">
    <location>
        <begin position="266"/>
        <end position="285"/>
    </location>
</feature>
<feature type="chain" id="PRO_5043858441" evidence="3">
    <location>
        <begin position="22"/>
        <end position="681"/>
    </location>
</feature>
<evidence type="ECO:0000256" key="1">
    <source>
        <dbReference type="ARBA" id="ARBA00022801"/>
    </source>
</evidence>
<dbReference type="InterPro" id="IPR011622">
    <property type="entry name" value="7TMR_DISM_rcpt_extracell_dom2"/>
</dbReference>
<feature type="transmembrane region" description="Helical" evidence="2">
    <location>
        <begin position="237"/>
        <end position="254"/>
    </location>
</feature>
<feature type="domain" description="7TM-DISM receptor extracellular" evidence="5">
    <location>
        <begin position="172"/>
        <end position="371"/>
    </location>
</feature>
<dbReference type="Pfam" id="PF07696">
    <property type="entry name" value="7TMR-DISMED2"/>
    <property type="match status" value="1"/>
</dbReference>
<feature type="transmembrane region" description="Helical" evidence="2">
    <location>
        <begin position="291"/>
        <end position="309"/>
    </location>
</feature>
<reference evidence="7 8" key="1">
    <citation type="submission" date="2021-05" db="EMBL/GenBank/DDBJ databases">
        <title>Comparative genomic studies on the polysaccharide-degrading batcterial strains of the Flammeovirga genus.</title>
        <authorList>
            <person name="Zewei F."/>
            <person name="Zheng Z."/>
            <person name="Yu L."/>
            <person name="Ruyue G."/>
            <person name="Yanhong M."/>
            <person name="Yuanyuan C."/>
            <person name="Jingyan G."/>
            <person name="Wenjun H."/>
        </authorList>
    </citation>
    <scope>NUCLEOTIDE SEQUENCE [LARGE SCALE GENOMIC DNA]</scope>
    <source>
        <strain evidence="7 8">NBRC:100898</strain>
    </source>
</reference>
<dbReference type="Pfam" id="PF07228">
    <property type="entry name" value="SpoIIE"/>
    <property type="match status" value="1"/>
</dbReference>
<dbReference type="Proteomes" id="UP000678679">
    <property type="component" value="Chromosome 2"/>
</dbReference>
<dbReference type="RefSeq" id="WP_169662490.1">
    <property type="nucleotide sequence ID" value="NZ_CP076133.1"/>
</dbReference>
<evidence type="ECO:0000259" key="6">
    <source>
        <dbReference type="Pfam" id="PF07696"/>
    </source>
</evidence>
<keyword evidence="1" id="KW-0378">Hydrolase</keyword>
<keyword evidence="2" id="KW-0472">Membrane</keyword>
<keyword evidence="2" id="KW-0812">Transmembrane</keyword>